<dbReference type="WBParaSite" id="HPBE_0001083401-mRNA-1">
    <property type="protein sequence ID" value="HPBE_0001083401-mRNA-1"/>
    <property type="gene ID" value="HPBE_0001083401"/>
</dbReference>
<reference evidence="3" key="2">
    <citation type="submission" date="2019-09" db="UniProtKB">
        <authorList>
            <consortium name="WormBaseParasite"/>
        </authorList>
    </citation>
    <scope>IDENTIFICATION</scope>
</reference>
<dbReference type="Proteomes" id="UP000050761">
    <property type="component" value="Unassembled WGS sequence"/>
</dbReference>
<evidence type="ECO:0000313" key="1">
    <source>
        <dbReference type="EMBL" id="VDO86521.1"/>
    </source>
</evidence>
<gene>
    <name evidence="1" type="ORF">HPBE_LOCUS10835</name>
</gene>
<name>A0A3P7YGG0_HELPZ</name>
<dbReference type="PANTHER" id="PTHR31063">
    <property type="entry name" value="PROTEIN CBG08668"/>
    <property type="match status" value="1"/>
</dbReference>
<dbReference type="AlphaFoldDB" id="A0A3P7YGG0"/>
<protein>
    <submittedName>
        <fullName evidence="3">SET domain-containing protein</fullName>
    </submittedName>
</protein>
<accession>A0A3P7YGG0</accession>
<keyword evidence="2" id="KW-1185">Reference proteome</keyword>
<evidence type="ECO:0000313" key="3">
    <source>
        <dbReference type="WBParaSite" id="HPBE_0001083401-mRNA-1"/>
    </source>
</evidence>
<evidence type="ECO:0000313" key="2">
    <source>
        <dbReference type="Proteomes" id="UP000050761"/>
    </source>
</evidence>
<dbReference type="OrthoDB" id="5787359at2759"/>
<dbReference type="EMBL" id="UZAH01026896">
    <property type="protein sequence ID" value="VDO86521.1"/>
    <property type="molecule type" value="Genomic_DNA"/>
</dbReference>
<reference evidence="1 2" key="1">
    <citation type="submission" date="2018-11" db="EMBL/GenBank/DDBJ databases">
        <authorList>
            <consortium name="Pathogen Informatics"/>
        </authorList>
    </citation>
    <scope>NUCLEOTIDE SEQUENCE [LARGE SCALE GENOMIC DNA]</scope>
</reference>
<organism evidence="1">
    <name type="scientific">Heligmosomoides polygyrus</name>
    <name type="common">Parasitic roundworm</name>
    <dbReference type="NCBI Taxonomy" id="6339"/>
    <lineage>
        <taxon>Eukaryota</taxon>
        <taxon>Metazoa</taxon>
        <taxon>Ecdysozoa</taxon>
        <taxon>Nematoda</taxon>
        <taxon>Chromadorea</taxon>
        <taxon>Rhabditida</taxon>
        <taxon>Rhabditina</taxon>
        <taxon>Rhabditomorpha</taxon>
        <taxon>Strongyloidea</taxon>
        <taxon>Heligmosomidae</taxon>
        <taxon>Heligmosomoides</taxon>
    </lineage>
</organism>
<dbReference type="PANTHER" id="PTHR31063:SF4">
    <property type="entry name" value="IBR DOMAIN-CONTAINING PROTEIN"/>
    <property type="match status" value="1"/>
</dbReference>
<sequence length="506" mass="58553">MPRPYPLFFIRCYVTVLSSSTIVRHVHIITGTERIFKLNGQRLQTAGKMPSACEDRYYHDYDELVNKGSPSPSGGRRGPHSKVLYDGPACLSKTLHDPSNTLSKRERKRLLRDVSDGLCPGVEYSLNKHNRWEMIERLVPEWFVVRKFDARRISIANQANAFPEFVMFFEADEARQQLRIRLNASARYRELAGRTALHHLLNSCSDFEALFSKLVDFVLQLDPIMPSRPKNARYEAFRESFGKKVNSRRMSVMMSFSFYHSLAGKEPFFTQCPECSLRLVVKNTEDATEQFLLDDDSEQVLRLTCACEHSFYVLESEAQGARCPNSRCAAYRYDTSGLLRDKWDFFLPYSARDRKRCINEEGKMAKRGTPVHPEIVSPVRSIRKEFAEVCARSRNMRFSKEKMTAFANSVSKGFSCESRQKQAVDARRTVLLLIEHVTAWLYLHRDRGIDVRPLMVTTSKLFEQLLAFEEHVLDEKENLDKCVDTIDEEADKLMMLVRRAMQKDQS</sequence>
<proteinExistence type="predicted"/>